<protein>
    <submittedName>
        <fullName evidence="2">Uncharacterized protein</fullName>
    </submittedName>
</protein>
<keyword evidence="3" id="KW-1185">Reference proteome</keyword>
<proteinExistence type="predicted"/>
<name>A0AAD9E856_9PEZI</name>
<gene>
    <name evidence="2" type="ORF">CCHR01_16015</name>
</gene>
<evidence type="ECO:0000313" key="3">
    <source>
        <dbReference type="Proteomes" id="UP001243330"/>
    </source>
</evidence>
<evidence type="ECO:0000256" key="1">
    <source>
        <dbReference type="SAM" id="MobiDB-lite"/>
    </source>
</evidence>
<dbReference type="EMBL" id="JAQOWY010000487">
    <property type="protein sequence ID" value="KAK1841349.1"/>
    <property type="molecule type" value="Genomic_DNA"/>
</dbReference>
<evidence type="ECO:0000313" key="2">
    <source>
        <dbReference type="EMBL" id="KAK1841349.1"/>
    </source>
</evidence>
<dbReference type="Proteomes" id="UP001243330">
    <property type="component" value="Unassembled WGS sequence"/>
</dbReference>
<accession>A0AAD9E856</accession>
<comment type="caution">
    <text evidence="2">The sequence shown here is derived from an EMBL/GenBank/DDBJ whole genome shotgun (WGS) entry which is preliminary data.</text>
</comment>
<dbReference type="AlphaFoldDB" id="A0AAD9E856"/>
<sequence>MGAGDPHFPAALWAIAKDALGMTGTFPRVDGLVTRRCFLACHGLGHCGATRTLLTISAPGSFLPRCRRRRKRRCHLLRSTRASAMLPFLHRIRVSSAFLPYAVRYLGFPSVPIRTYLGIVKPLASTDISRTHHPPTIPTSLQPLHLGQTRTAFGRPFGDTSTGLGLAPYVPHGDSIDGLVAAGAGHSELDSLRLVSDNAYQISVRSTDRSYCHIPRMSDNQSPYIPDGKALT</sequence>
<feature type="region of interest" description="Disordered" evidence="1">
    <location>
        <begin position="213"/>
        <end position="232"/>
    </location>
</feature>
<organism evidence="2 3">
    <name type="scientific">Colletotrichum chrysophilum</name>
    <dbReference type="NCBI Taxonomy" id="1836956"/>
    <lineage>
        <taxon>Eukaryota</taxon>
        <taxon>Fungi</taxon>
        <taxon>Dikarya</taxon>
        <taxon>Ascomycota</taxon>
        <taxon>Pezizomycotina</taxon>
        <taxon>Sordariomycetes</taxon>
        <taxon>Hypocreomycetidae</taxon>
        <taxon>Glomerellales</taxon>
        <taxon>Glomerellaceae</taxon>
        <taxon>Colletotrichum</taxon>
        <taxon>Colletotrichum gloeosporioides species complex</taxon>
    </lineage>
</organism>
<reference evidence="2" key="1">
    <citation type="submission" date="2023-01" db="EMBL/GenBank/DDBJ databases">
        <title>Colletotrichum chrysophilum M932 genome sequence.</title>
        <authorList>
            <person name="Baroncelli R."/>
        </authorList>
    </citation>
    <scope>NUCLEOTIDE SEQUENCE</scope>
    <source>
        <strain evidence="2">M932</strain>
    </source>
</reference>